<organism evidence="7 8">
    <name type="scientific">Saezia sanguinis</name>
    <dbReference type="NCBI Taxonomy" id="1965230"/>
    <lineage>
        <taxon>Bacteria</taxon>
        <taxon>Pseudomonadati</taxon>
        <taxon>Pseudomonadota</taxon>
        <taxon>Betaproteobacteria</taxon>
        <taxon>Burkholderiales</taxon>
        <taxon>Saeziaceae</taxon>
        <taxon>Saezia</taxon>
    </lineage>
</organism>
<feature type="transmembrane region" description="Helical" evidence="6">
    <location>
        <begin position="80"/>
        <end position="102"/>
    </location>
</feature>
<feature type="transmembrane region" description="Helical" evidence="6">
    <location>
        <begin position="156"/>
        <end position="172"/>
    </location>
</feature>
<keyword evidence="2" id="KW-1003">Cell membrane</keyword>
<dbReference type="Pfam" id="PF02653">
    <property type="entry name" value="BPD_transp_2"/>
    <property type="match status" value="1"/>
</dbReference>
<dbReference type="GO" id="GO:0005886">
    <property type="term" value="C:plasma membrane"/>
    <property type="evidence" value="ECO:0007669"/>
    <property type="project" value="UniProtKB-SubCell"/>
</dbReference>
<keyword evidence="4 6" id="KW-1133">Transmembrane helix</keyword>
<dbReference type="PANTHER" id="PTHR30482">
    <property type="entry name" value="HIGH-AFFINITY BRANCHED-CHAIN AMINO ACID TRANSPORT SYSTEM PERMEASE"/>
    <property type="match status" value="1"/>
</dbReference>
<evidence type="ECO:0000256" key="3">
    <source>
        <dbReference type="ARBA" id="ARBA00022692"/>
    </source>
</evidence>
<feature type="transmembrane region" description="Helical" evidence="6">
    <location>
        <begin position="31"/>
        <end position="51"/>
    </location>
</feature>
<dbReference type="CDD" id="cd06581">
    <property type="entry name" value="TM_PBP1_LivM_like"/>
    <property type="match status" value="1"/>
</dbReference>
<dbReference type="Proteomes" id="UP000286947">
    <property type="component" value="Unassembled WGS sequence"/>
</dbReference>
<evidence type="ECO:0000256" key="4">
    <source>
        <dbReference type="ARBA" id="ARBA00022989"/>
    </source>
</evidence>
<gene>
    <name evidence="7" type="primary">livH_6</name>
    <name evidence="7" type="ORF">CUZ56_01435</name>
</gene>
<dbReference type="PANTHER" id="PTHR30482:SF10">
    <property type="entry name" value="HIGH-AFFINITY BRANCHED-CHAIN AMINO ACID TRANSPORT PROTEIN BRAE"/>
    <property type="match status" value="1"/>
</dbReference>
<dbReference type="InterPro" id="IPR001851">
    <property type="entry name" value="ABC_transp_permease"/>
</dbReference>
<evidence type="ECO:0000313" key="7">
    <source>
        <dbReference type="EMBL" id="RUS67488.1"/>
    </source>
</evidence>
<proteinExistence type="predicted"/>
<name>A0A433SFH9_9BURK</name>
<feature type="transmembrane region" description="Helical" evidence="6">
    <location>
        <begin position="244"/>
        <end position="266"/>
    </location>
</feature>
<evidence type="ECO:0000313" key="8">
    <source>
        <dbReference type="Proteomes" id="UP000286947"/>
    </source>
</evidence>
<dbReference type="OrthoDB" id="9814461at2"/>
<evidence type="ECO:0000256" key="2">
    <source>
        <dbReference type="ARBA" id="ARBA00022475"/>
    </source>
</evidence>
<dbReference type="InterPro" id="IPR043428">
    <property type="entry name" value="LivM-like"/>
</dbReference>
<feature type="transmembrane region" description="Helical" evidence="6">
    <location>
        <begin position="109"/>
        <end position="136"/>
    </location>
</feature>
<reference evidence="7 8" key="1">
    <citation type="submission" date="2018-01" db="EMBL/GenBank/DDBJ databases">
        <title>Saezia sanguinis gen. nov., sp. nov., in the order Burkholderiales isolated from human blood.</title>
        <authorList>
            <person name="Medina-Pascual M.J."/>
            <person name="Valdezate S."/>
            <person name="Monzon S."/>
            <person name="Cuesta I."/>
            <person name="Carrasco G."/>
            <person name="Villalon P."/>
            <person name="Saez-Nieto J.A."/>
        </authorList>
    </citation>
    <scope>NUCLEOTIDE SEQUENCE [LARGE SCALE GENOMIC DNA]</scope>
    <source>
        <strain evidence="7 8">CNM695-12</strain>
    </source>
</reference>
<dbReference type="AlphaFoldDB" id="A0A433SFH9"/>
<accession>A0A433SFH9</accession>
<sequence>MKPYFPIFIVAVVLALFPVVTDSNVLLTLLIYSLIIGLAAQGWNVLAGIAGQNSFGHAAFFGTGAYVISLWQTNLHMNPWVGFLIALLVGAALGSIIGYLAFRAGLRGSYFALVTLAIAEVLRVLANAASFTGGAAGSLLPINPGWEHFQFSDRRYFYWITLALVVLSLVLVKRIQRSRFGAQLVAVRENEGAAQALGINVLATKLKAIAISGAMTAAAGCLYAQCFLYIDASLVYGSKMSVEMLLAAIVGGIGTVFGPLVGALALHVLSEVVKVFAGDIPGIDLAIYGAVLIMVVCFLPKGLLSLGTRLRKKKYLR</sequence>
<dbReference type="EMBL" id="PQSP01000002">
    <property type="protein sequence ID" value="RUS67488.1"/>
    <property type="molecule type" value="Genomic_DNA"/>
</dbReference>
<comment type="caution">
    <text evidence="7">The sequence shown here is derived from an EMBL/GenBank/DDBJ whole genome shotgun (WGS) entry which is preliminary data.</text>
</comment>
<dbReference type="RefSeq" id="WP_126979549.1">
    <property type="nucleotide sequence ID" value="NZ_CAWUGC010000001.1"/>
</dbReference>
<keyword evidence="3 6" id="KW-0812">Transmembrane</keyword>
<evidence type="ECO:0000256" key="5">
    <source>
        <dbReference type="ARBA" id="ARBA00023136"/>
    </source>
</evidence>
<evidence type="ECO:0000256" key="6">
    <source>
        <dbReference type="SAM" id="Phobius"/>
    </source>
</evidence>
<keyword evidence="8" id="KW-1185">Reference proteome</keyword>
<comment type="subcellular location">
    <subcellularLocation>
        <location evidence="1">Cell membrane</location>
        <topology evidence="1">Multi-pass membrane protein</topology>
    </subcellularLocation>
</comment>
<keyword evidence="5 6" id="KW-0472">Membrane</keyword>
<evidence type="ECO:0000256" key="1">
    <source>
        <dbReference type="ARBA" id="ARBA00004651"/>
    </source>
</evidence>
<protein>
    <submittedName>
        <fullName evidence="7">High-affinity branched-chain amino acid transport system permease protein LivH</fullName>
    </submittedName>
</protein>
<feature type="transmembrane region" description="Helical" evidence="6">
    <location>
        <begin position="286"/>
        <end position="307"/>
    </location>
</feature>
<dbReference type="GO" id="GO:0015658">
    <property type="term" value="F:branched-chain amino acid transmembrane transporter activity"/>
    <property type="evidence" value="ECO:0007669"/>
    <property type="project" value="InterPro"/>
</dbReference>